<name>A0A699ZXE7_HAELA</name>
<feature type="non-terminal residue" evidence="1">
    <location>
        <position position="84"/>
    </location>
</feature>
<accession>A0A699ZXE7</accession>
<evidence type="ECO:0000313" key="1">
    <source>
        <dbReference type="EMBL" id="GFH27323.1"/>
    </source>
</evidence>
<proteinExistence type="predicted"/>
<protein>
    <submittedName>
        <fullName evidence="1">Uncharacterized protein</fullName>
    </submittedName>
</protein>
<keyword evidence="2" id="KW-1185">Reference proteome</keyword>
<evidence type="ECO:0000313" key="2">
    <source>
        <dbReference type="Proteomes" id="UP000485058"/>
    </source>
</evidence>
<dbReference type="Proteomes" id="UP000485058">
    <property type="component" value="Unassembled WGS sequence"/>
</dbReference>
<dbReference type="EMBL" id="BLLF01003434">
    <property type="protein sequence ID" value="GFH27323.1"/>
    <property type="molecule type" value="Genomic_DNA"/>
</dbReference>
<comment type="caution">
    <text evidence="1">The sequence shown here is derived from an EMBL/GenBank/DDBJ whole genome shotgun (WGS) entry which is preliminary data.</text>
</comment>
<feature type="non-terminal residue" evidence="1">
    <location>
        <position position="1"/>
    </location>
</feature>
<sequence length="84" mass="9929">WRWVYWHLRSCGVDPHGRLGLIHRPCDPHSEHARRQCDHQHLHLRAGRIRLLGWPGGGQWFSCLWQLPVIVWWHASHGDPPGRP</sequence>
<gene>
    <name evidence="1" type="ORF">HaLaN_25627</name>
</gene>
<reference evidence="1 2" key="1">
    <citation type="submission" date="2020-02" db="EMBL/GenBank/DDBJ databases">
        <title>Draft genome sequence of Haematococcus lacustris strain NIES-144.</title>
        <authorList>
            <person name="Morimoto D."/>
            <person name="Nakagawa S."/>
            <person name="Yoshida T."/>
            <person name="Sawayama S."/>
        </authorList>
    </citation>
    <scope>NUCLEOTIDE SEQUENCE [LARGE SCALE GENOMIC DNA]</scope>
    <source>
        <strain evidence="1 2">NIES-144</strain>
    </source>
</reference>
<organism evidence="1 2">
    <name type="scientific">Haematococcus lacustris</name>
    <name type="common">Green alga</name>
    <name type="synonym">Haematococcus pluvialis</name>
    <dbReference type="NCBI Taxonomy" id="44745"/>
    <lineage>
        <taxon>Eukaryota</taxon>
        <taxon>Viridiplantae</taxon>
        <taxon>Chlorophyta</taxon>
        <taxon>core chlorophytes</taxon>
        <taxon>Chlorophyceae</taxon>
        <taxon>CS clade</taxon>
        <taxon>Chlamydomonadales</taxon>
        <taxon>Haematococcaceae</taxon>
        <taxon>Haematococcus</taxon>
    </lineage>
</organism>
<dbReference type="AlphaFoldDB" id="A0A699ZXE7"/>